<organism evidence="1 2">
    <name type="scientific">Laetiporus sulphureus 93-53</name>
    <dbReference type="NCBI Taxonomy" id="1314785"/>
    <lineage>
        <taxon>Eukaryota</taxon>
        <taxon>Fungi</taxon>
        <taxon>Dikarya</taxon>
        <taxon>Basidiomycota</taxon>
        <taxon>Agaricomycotina</taxon>
        <taxon>Agaricomycetes</taxon>
        <taxon>Polyporales</taxon>
        <taxon>Laetiporus</taxon>
    </lineage>
</organism>
<name>A0A165DUY1_9APHY</name>
<keyword evidence="2" id="KW-1185">Reference proteome</keyword>
<dbReference type="InParanoid" id="A0A165DUY1"/>
<dbReference type="EMBL" id="KV427628">
    <property type="protein sequence ID" value="KZT05676.1"/>
    <property type="molecule type" value="Genomic_DNA"/>
</dbReference>
<accession>A0A165DUY1</accession>
<gene>
    <name evidence="1" type="ORF">LAESUDRAFT_714691</name>
</gene>
<evidence type="ECO:0000313" key="2">
    <source>
        <dbReference type="Proteomes" id="UP000076871"/>
    </source>
</evidence>
<proteinExistence type="predicted"/>
<dbReference type="GeneID" id="63824114"/>
<evidence type="ECO:0000313" key="1">
    <source>
        <dbReference type="EMBL" id="KZT05676.1"/>
    </source>
</evidence>
<sequence>MKPSSYDPAMYVAARAPDTNETKMRDGAKTRLPGSRDTMAGVMAGVMASDSGRLCGEIESKELVISYIVHTGFPAREDMRVDGDVQEGREIERCAGWRAR</sequence>
<protein>
    <submittedName>
        <fullName evidence="1">Uncharacterized protein</fullName>
    </submittedName>
</protein>
<dbReference type="RefSeq" id="XP_040763416.1">
    <property type="nucleotide sequence ID" value="XM_040907085.1"/>
</dbReference>
<dbReference type="AlphaFoldDB" id="A0A165DUY1"/>
<reference evidence="1 2" key="1">
    <citation type="journal article" date="2016" name="Mol. Biol. Evol.">
        <title>Comparative Genomics of Early-Diverging Mushroom-Forming Fungi Provides Insights into the Origins of Lignocellulose Decay Capabilities.</title>
        <authorList>
            <person name="Nagy L.G."/>
            <person name="Riley R."/>
            <person name="Tritt A."/>
            <person name="Adam C."/>
            <person name="Daum C."/>
            <person name="Floudas D."/>
            <person name="Sun H."/>
            <person name="Yadav J.S."/>
            <person name="Pangilinan J."/>
            <person name="Larsson K.H."/>
            <person name="Matsuura K."/>
            <person name="Barry K."/>
            <person name="Labutti K."/>
            <person name="Kuo R."/>
            <person name="Ohm R.A."/>
            <person name="Bhattacharya S.S."/>
            <person name="Shirouzu T."/>
            <person name="Yoshinaga Y."/>
            <person name="Martin F.M."/>
            <person name="Grigoriev I.V."/>
            <person name="Hibbett D.S."/>
        </authorList>
    </citation>
    <scope>NUCLEOTIDE SEQUENCE [LARGE SCALE GENOMIC DNA]</scope>
    <source>
        <strain evidence="1 2">93-53</strain>
    </source>
</reference>
<dbReference type="Proteomes" id="UP000076871">
    <property type="component" value="Unassembled WGS sequence"/>
</dbReference>